<evidence type="ECO:0000313" key="8">
    <source>
        <dbReference type="RefSeq" id="XP_029638525.1"/>
    </source>
</evidence>
<feature type="coiled-coil region" evidence="5">
    <location>
        <begin position="226"/>
        <end position="264"/>
    </location>
</feature>
<accession>A0A6P7SJB9</accession>
<keyword evidence="7" id="KW-1185">Reference proteome</keyword>
<dbReference type="PROSITE" id="PS01358">
    <property type="entry name" value="ZF_RANBP2_1"/>
    <property type="match status" value="1"/>
</dbReference>
<evidence type="ECO:0000256" key="1">
    <source>
        <dbReference type="ARBA" id="ARBA00022723"/>
    </source>
</evidence>
<keyword evidence="1" id="KW-0479">Metal-binding</keyword>
<evidence type="ECO:0000313" key="10">
    <source>
        <dbReference type="RefSeq" id="XP_036360802.1"/>
    </source>
</evidence>
<dbReference type="Gene3D" id="1.10.287.2610">
    <property type="match status" value="1"/>
</dbReference>
<dbReference type="GO" id="GO:0008270">
    <property type="term" value="F:zinc ion binding"/>
    <property type="evidence" value="ECO:0007669"/>
    <property type="project" value="UniProtKB-KW"/>
</dbReference>
<keyword evidence="5" id="KW-0175">Coiled coil</keyword>
<gene>
    <name evidence="8 9 10 11" type="primary">LOC115213800</name>
</gene>
<evidence type="ECO:0000256" key="2">
    <source>
        <dbReference type="ARBA" id="ARBA00022771"/>
    </source>
</evidence>
<keyword evidence="3" id="KW-0862">Zinc</keyword>
<dbReference type="Proteomes" id="UP000515154">
    <property type="component" value="Linkage group LG7"/>
</dbReference>
<sequence length="468" mass="54423">MGENGNGTENDTLQSILTENKILKGKLRGFKTLDKMFKDVKERNVVLEDEISQLKEKKIVKIPPPEYKEEDYGTFEYIPKANELKEVVPHGTEYKLPTPKMSMLENMSIANELRSIFEHRDVAFEDPTKLGEELKKLADSISVIEEKRRRDQEVLKVLTKELKKCRSENEIFRRENENFQKQFLPNQAGAAEKEKYVFVETDPLGNTSDEWKNMYFTTKKKSDQDLTDLRKHLEAKCRQNSQLEAQLANEKKQHNSEIAELIKELSTKLEHGKAEEEDDMISQQMQIFQDDFKVEHEERMKAQAAKLEMEKKFDALQKEFQEKTNTIANNERKLKYYMEKCDILTKEKMLIKNELDLAQQNLKRASEFISNLSVPQKKTSEAEKHMKRLERISALTPNTTNDNDDTMSDISNWKCPSCTLENKPWAYNCAICKGRKPDSLQFPSNMDFDIEVDGPPSFNGFDSAVDTK</sequence>
<evidence type="ECO:0000313" key="7">
    <source>
        <dbReference type="Proteomes" id="UP000515154"/>
    </source>
</evidence>
<evidence type="ECO:0000256" key="3">
    <source>
        <dbReference type="ARBA" id="ARBA00022833"/>
    </source>
</evidence>
<keyword evidence="2 4" id="KW-0863">Zinc-finger</keyword>
<name>A0A6P7SJB9_9MOLL</name>
<feature type="coiled-coil region" evidence="5">
    <location>
        <begin position="299"/>
        <end position="361"/>
    </location>
</feature>
<dbReference type="RefSeq" id="XP_029638526.1">
    <property type="nucleotide sequence ID" value="XM_029782666.2"/>
</dbReference>
<reference evidence="8 9" key="1">
    <citation type="submission" date="2025-08" db="UniProtKB">
        <authorList>
            <consortium name="RefSeq"/>
        </authorList>
    </citation>
    <scope>IDENTIFICATION</scope>
</reference>
<protein>
    <submittedName>
        <fullName evidence="8 9">Protein BCAP</fullName>
    </submittedName>
</protein>
<dbReference type="InterPro" id="IPR001876">
    <property type="entry name" value="Znf_RanBP2"/>
</dbReference>
<evidence type="ECO:0000256" key="5">
    <source>
        <dbReference type="SAM" id="Coils"/>
    </source>
</evidence>
<evidence type="ECO:0000313" key="11">
    <source>
        <dbReference type="RefSeq" id="XP_036360803.1"/>
    </source>
</evidence>
<dbReference type="RefSeq" id="XP_029638525.1">
    <property type="nucleotide sequence ID" value="XM_029782665.2"/>
</dbReference>
<dbReference type="RefSeq" id="XP_036360802.1">
    <property type="nucleotide sequence ID" value="XM_036504909.1"/>
</dbReference>
<dbReference type="PROSITE" id="PS50199">
    <property type="entry name" value="ZF_RANBP2_2"/>
    <property type="match status" value="1"/>
</dbReference>
<dbReference type="SMART" id="SM00547">
    <property type="entry name" value="ZnF_RBZ"/>
    <property type="match status" value="1"/>
</dbReference>
<dbReference type="Gene3D" id="2.30.30.380">
    <property type="entry name" value="Zn-finger domain of Sec23/24"/>
    <property type="match status" value="1"/>
</dbReference>
<evidence type="ECO:0000259" key="6">
    <source>
        <dbReference type="PROSITE" id="PS50199"/>
    </source>
</evidence>
<evidence type="ECO:0000313" key="9">
    <source>
        <dbReference type="RefSeq" id="XP_029638526.1"/>
    </source>
</evidence>
<proteinExistence type="predicted"/>
<feature type="coiled-coil region" evidence="5">
    <location>
        <begin position="155"/>
        <end position="182"/>
    </location>
</feature>
<dbReference type="RefSeq" id="XP_036360803.1">
    <property type="nucleotide sequence ID" value="XM_036504910.1"/>
</dbReference>
<dbReference type="AlphaFoldDB" id="A0A6P7SJB9"/>
<organism evidence="7 10">
    <name type="scientific">Octopus sinensis</name>
    <name type="common">East Asian common octopus</name>
    <dbReference type="NCBI Taxonomy" id="2607531"/>
    <lineage>
        <taxon>Eukaryota</taxon>
        <taxon>Metazoa</taxon>
        <taxon>Spiralia</taxon>
        <taxon>Lophotrochozoa</taxon>
        <taxon>Mollusca</taxon>
        <taxon>Cephalopoda</taxon>
        <taxon>Coleoidea</taxon>
        <taxon>Octopodiformes</taxon>
        <taxon>Octopoda</taxon>
        <taxon>Incirrata</taxon>
        <taxon>Octopodidae</taxon>
        <taxon>Octopus</taxon>
    </lineage>
</organism>
<evidence type="ECO:0000256" key="4">
    <source>
        <dbReference type="PROSITE-ProRule" id="PRU00322"/>
    </source>
</evidence>
<dbReference type="KEGG" id="osn:115213800"/>
<feature type="domain" description="RanBP2-type" evidence="6">
    <location>
        <begin position="409"/>
        <end position="438"/>
    </location>
</feature>